<organism evidence="2 3">
    <name type="scientific">Coprinellus micaceus</name>
    <name type="common">Glistening ink-cap mushroom</name>
    <name type="synonym">Coprinus micaceus</name>
    <dbReference type="NCBI Taxonomy" id="71717"/>
    <lineage>
        <taxon>Eukaryota</taxon>
        <taxon>Fungi</taxon>
        <taxon>Dikarya</taxon>
        <taxon>Basidiomycota</taxon>
        <taxon>Agaricomycotina</taxon>
        <taxon>Agaricomycetes</taxon>
        <taxon>Agaricomycetidae</taxon>
        <taxon>Agaricales</taxon>
        <taxon>Agaricineae</taxon>
        <taxon>Psathyrellaceae</taxon>
        <taxon>Coprinellus</taxon>
    </lineage>
</organism>
<keyword evidence="3" id="KW-1185">Reference proteome</keyword>
<evidence type="ECO:0000313" key="2">
    <source>
        <dbReference type="EMBL" id="TEB04107.1"/>
    </source>
</evidence>
<protein>
    <submittedName>
        <fullName evidence="2">Uncharacterized protein</fullName>
    </submittedName>
</protein>
<feature type="region of interest" description="Disordered" evidence="1">
    <location>
        <begin position="117"/>
        <end position="146"/>
    </location>
</feature>
<dbReference type="Proteomes" id="UP000298030">
    <property type="component" value="Unassembled WGS sequence"/>
</dbReference>
<dbReference type="AlphaFoldDB" id="A0A4Y7R5H1"/>
<evidence type="ECO:0000313" key="3">
    <source>
        <dbReference type="Proteomes" id="UP000298030"/>
    </source>
</evidence>
<evidence type="ECO:0000256" key="1">
    <source>
        <dbReference type="SAM" id="MobiDB-lite"/>
    </source>
</evidence>
<gene>
    <name evidence="2" type="ORF">FA13DRAFT_1302151</name>
</gene>
<comment type="caution">
    <text evidence="2">The sequence shown here is derived from an EMBL/GenBank/DDBJ whole genome shotgun (WGS) entry which is preliminary data.</text>
</comment>
<sequence length="181" mass="20294">MLHWSTDNRDVALLRALRCRFGGVPKHALPSKRSLRSIRRSMQKTMGGRWFNREIESRIRQWRELDGHECLSQARQPTSTRIPCSSCCDPSPFPPGGSKQTCHAAHTTRAAMYAVRPTTPTPHLPRVPYQQETRRHTQRNREGSWGGCSGDGVNAFRDASGFGVGTMNISNVSCCCGRQRA</sequence>
<name>A0A4Y7R5H1_COPMI</name>
<reference evidence="2 3" key="1">
    <citation type="journal article" date="2019" name="Nat. Ecol. Evol.">
        <title>Megaphylogeny resolves global patterns of mushroom evolution.</title>
        <authorList>
            <person name="Varga T."/>
            <person name="Krizsan K."/>
            <person name="Foldi C."/>
            <person name="Dima B."/>
            <person name="Sanchez-Garcia M."/>
            <person name="Sanchez-Ramirez S."/>
            <person name="Szollosi G.J."/>
            <person name="Szarkandi J.G."/>
            <person name="Papp V."/>
            <person name="Albert L."/>
            <person name="Andreopoulos W."/>
            <person name="Angelini C."/>
            <person name="Antonin V."/>
            <person name="Barry K.W."/>
            <person name="Bougher N.L."/>
            <person name="Buchanan P."/>
            <person name="Buyck B."/>
            <person name="Bense V."/>
            <person name="Catcheside P."/>
            <person name="Chovatia M."/>
            <person name="Cooper J."/>
            <person name="Damon W."/>
            <person name="Desjardin D."/>
            <person name="Finy P."/>
            <person name="Geml J."/>
            <person name="Haridas S."/>
            <person name="Hughes K."/>
            <person name="Justo A."/>
            <person name="Karasinski D."/>
            <person name="Kautmanova I."/>
            <person name="Kiss B."/>
            <person name="Kocsube S."/>
            <person name="Kotiranta H."/>
            <person name="LaButti K.M."/>
            <person name="Lechner B.E."/>
            <person name="Liimatainen K."/>
            <person name="Lipzen A."/>
            <person name="Lukacs Z."/>
            <person name="Mihaltcheva S."/>
            <person name="Morgado L.N."/>
            <person name="Niskanen T."/>
            <person name="Noordeloos M.E."/>
            <person name="Ohm R.A."/>
            <person name="Ortiz-Santana B."/>
            <person name="Ovrebo C."/>
            <person name="Racz N."/>
            <person name="Riley R."/>
            <person name="Savchenko A."/>
            <person name="Shiryaev A."/>
            <person name="Soop K."/>
            <person name="Spirin V."/>
            <person name="Szebenyi C."/>
            <person name="Tomsovsky M."/>
            <person name="Tulloss R.E."/>
            <person name="Uehling J."/>
            <person name="Grigoriev I.V."/>
            <person name="Vagvolgyi C."/>
            <person name="Papp T."/>
            <person name="Martin F.M."/>
            <person name="Miettinen O."/>
            <person name="Hibbett D.S."/>
            <person name="Nagy L.G."/>
        </authorList>
    </citation>
    <scope>NUCLEOTIDE SEQUENCE [LARGE SCALE GENOMIC DNA]</scope>
    <source>
        <strain evidence="2 3">FP101781</strain>
    </source>
</reference>
<feature type="compositionally biased region" description="Basic and acidic residues" evidence="1">
    <location>
        <begin position="132"/>
        <end position="142"/>
    </location>
</feature>
<accession>A0A4Y7R5H1</accession>
<proteinExistence type="predicted"/>
<dbReference type="EMBL" id="QPFP01000646">
    <property type="protein sequence ID" value="TEB04107.1"/>
    <property type="molecule type" value="Genomic_DNA"/>
</dbReference>
<dbReference type="OrthoDB" id="3124746at2759"/>